<proteinExistence type="predicted"/>
<dbReference type="InterPro" id="IPR041679">
    <property type="entry name" value="DNA2/NAM7-like_C"/>
</dbReference>
<dbReference type="InterPro" id="IPR041677">
    <property type="entry name" value="DNA2/NAM7_AAA_11"/>
</dbReference>
<dbReference type="PANTHER" id="PTHR10887">
    <property type="entry name" value="DNA2/NAM7 HELICASE FAMILY"/>
    <property type="match status" value="1"/>
</dbReference>
<dbReference type="Pfam" id="PF25396">
    <property type="entry name" value="ZNFX1"/>
    <property type="match status" value="1"/>
</dbReference>
<dbReference type="CDD" id="cd06008">
    <property type="entry name" value="NF-X1-zinc-finger"/>
    <property type="match status" value="1"/>
</dbReference>
<dbReference type="InterPro" id="IPR047187">
    <property type="entry name" value="SF1_C_Upf1"/>
</dbReference>
<dbReference type="PANTHER" id="PTHR10887:SF341">
    <property type="entry name" value="NFX1-TYPE ZINC FINGER-CONTAINING PROTEIN 1"/>
    <property type="match status" value="1"/>
</dbReference>
<dbReference type="AlphaFoldDB" id="A0A1B6EK42"/>
<dbReference type="FunFam" id="3.40.50.300:FF:001366">
    <property type="entry name" value="ATP binding protein, putative"/>
    <property type="match status" value="1"/>
</dbReference>
<name>A0A1B6EK42_9HEMI</name>
<evidence type="ECO:0008006" key="7">
    <source>
        <dbReference type="Google" id="ProtNLM"/>
    </source>
</evidence>
<dbReference type="EMBL" id="GECZ01031475">
    <property type="protein sequence ID" value="JAS38294.1"/>
    <property type="molecule type" value="Transcribed_RNA"/>
</dbReference>
<dbReference type="GO" id="GO:0004386">
    <property type="term" value="F:helicase activity"/>
    <property type="evidence" value="ECO:0007669"/>
    <property type="project" value="InterPro"/>
</dbReference>
<organism evidence="6">
    <name type="scientific">Cuerna arida</name>
    <dbReference type="NCBI Taxonomy" id="1464854"/>
    <lineage>
        <taxon>Eukaryota</taxon>
        <taxon>Metazoa</taxon>
        <taxon>Ecdysozoa</taxon>
        <taxon>Arthropoda</taxon>
        <taxon>Hexapoda</taxon>
        <taxon>Insecta</taxon>
        <taxon>Pterygota</taxon>
        <taxon>Neoptera</taxon>
        <taxon>Paraneoptera</taxon>
        <taxon>Hemiptera</taxon>
        <taxon>Auchenorrhyncha</taxon>
        <taxon>Membracoidea</taxon>
        <taxon>Cicadellidae</taxon>
        <taxon>Cicadellinae</taxon>
        <taxon>Proconiini</taxon>
        <taxon>Cuerna</taxon>
    </lineage>
</organism>
<reference evidence="6" key="1">
    <citation type="submission" date="2015-11" db="EMBL/GenBank/DDBJ databases">
        <title>De novo transcriptome assembly of four potential Pierce s Disease insect vectors from Arizona vineyards.</title>
        <authorList>
            <person name="Tassone E.E."/>
        </authorList>
    </citation>
    <scope>NUCLEOTIDE SEQUENCE</scope>
</reference>
<dbReference type="InterPro" id="IPR057373">
    <property type="entry name" value="ZNFX1"/>
</dbReference>
<evidence type="ECO:0000313" key="6">
    <source>
        <dbReference type="EMBL" id="JAS38294.1"/>
    </source>
</evidence>
<dbReference type="InterPro" id="IPR045055">
    <property type="entry name" value="DNA2/NAM7-like"/>
</dbReference>
<feature type="domain" description="DNA2/NAM7 helicase-like C-terminal" evidence="4">
    <location>
        <begin position="583"/>
        <end position="767"/>
    </location>
</feature>
<gene>
    <name evidence="6" type="ORF">g.24468</name>
</gene>
<dbReference type="GO" id="GO:0031048">
    <property type="term" value="P:regulatory ncRNA-mediated heterochromatin formation"/>
    <property type="evidence" value="ECO:0007669"/>
    <property type="project" value="TreeGrafter"/>
</dbReference>
<accession>A0A1B6EK42</accession>
<dbReference type="GO" id="GO:0031380">
    <property type="term" value="C:nuclear RNA-directed RNA polymerase complex"/>
    <property type="evidence" value="ECO:0007669"/>
    <property type="project" value="TreeGrafter"/>
</dbReference>
<feature type="coiled-coil region" evidence="1">
    <location>
        <begin position="467"/>
        <end position="501"/>
    </location>
</feature>
<keyword evidence="1" id="KW-0175">Coiled coil</keyword>
<protein>
    <recommendedName>
        <fullName evidence="7">AAA+ ATPase domain-containing protein</fullName>
    </recommendedName>
</protein>
<feature type="compositionally biased region" description="Basic residues" evidence="2">
    <location>
        <begin position="43"/>
        <end position="52"/>
    </location>
</feature>
<feature type="domain" description="DNA2/NAM7 helicase helicase" evidence="3">
    <location>
        <begin position="345"/>
        <end position="570"/>
    </location>
</feature>
<evidence type="ECO:0000259" key="3">
    <source>
        <dbReference type="Pfam" id="PF13086"/>
    </source>
</evidence>
<sequence length="915" mass="105435">MSDDDYLSNTFQQVFIDGNAKKTMFQSKTHFTGHVRNQNVPSTRKRQARKRYKTQEVNTTQGSTSESLRRSSGKYKFNNEEPARRRSKTRWNASGKHVWTNCETTNEHIHEMKTVSIFPTEQDLFVKSLELEENIVEGAYRNVDHYLAVQFRLLREDFVGPLRKGIMDYRRNNSSKDDAEVSIYTEIKILGSSFIGGGKFGHRIKFNNSVNWADISKDCKFGSLLLFTTNKFKTFFSATVVDMDSENCTLMVKINTKHDIVNICASEFTVAVSKVYFEPYFHVLNGLQKMAQETFPMEKYIIKVNPRPHPPAYIKEHGLRTYKINGNHYVDVLSNSWPHLESMRFNPSQQRAFQAALTNEFVAIQGPPGTGKTFLARQIVAALLDNVKIDTPILVVCYKNQALDQFLEGILEKTKNIIRIGSKSQSEVLEKFNIKNHRPKNYGYNVYAKPMEGLAAEYSAKEELLNETILRDEKRDIKEEMREIERNIRVLEEKLDDARNSADMSVMKKAKVVGMTTSGAARLRPWLNQLGAKIVVIEEAAEVLESHIVTALSSQCQHVILLGDHKQLRPSTEVYELCQKYNLDISLFERMVENGLNCFRLNVQHRMRPEFSSLIAPTIYDDLTNHKSTENRQNIPGVSKNLFFIKHNFNEHKLPNSVSFSNEHESSFVVQFARYLVKQGTQQEDITILATYSDQVRLISKMMKQYSETMTMNVSTVDDFQGQENKIIILSLVRSNKKRKVGFLKMENRVCVALSRARDGFYIIGNMKLLALNTNIWREVEHSLLKLNAIGDFLSLHCRYHPEIITSVSKGEEIAEIIKKGCNRICGSYLLRCGHTCKYQCHTYDRAHVQEYKCPEVCLHNLGCGHTCKYRCHTNDRAHVQEYKCPEVCRHNLGCGHTCKYRCHTNDRAHVQEYK</sequence>
<dbReference type="CDD" id="cd17936">
    <property type="entry name" value="EEXXEc_NFX1"/>
    <property type="match status" value="1"/>
</dbReference>
<dbReference type="CDD" id="cd18808">
    <property type="entry name" value="SF1_C_Upf1"/>
    <property type="match status" value="1"/>
</dbReference>
<evidence type="ECO:0000256" key="2">
    <source>
        <dbReference type="SAM" id="MobiDB-lite"/>
    </source>
</evidence>
<evidence type="ECO:0000259" key="5">
    <source>
        <dbReference type="Pfam" id="PF25396"/>
    </source>
</evidence>
<feature type="non-terminal residue" evidence="6">
    <location>
        <position position="915"/>
    </location>
</feature>
<evidence type="ECO:0000256" key="1">
    <source>
        <dbReference type="SAM" id="Coils"/>
    </source>
</evidence>
<feature type="domain" description="ZNFX1" evidence="5">
    <location>
        <begin position="177"/>
        <end position="248"/>
    </location>
</feature>
<dbReference type="Pfam" id="PF13086">
    <property type="entry name" value="AAA_11"/>
    <property type="match status" value="1"/>
</dbReference>
<dbReference type="SUPFAM" id="SSF52540">
    <property type="entry name" value="P-loop containing nucleoside triphosphate hydrolases"/>
    <property type="match status" value="1"/>
</dbReference>
<dbReference type="Pfam" id="PF13087">
    <property type="entry name" value="AAA_12"/>
    <property type="match status" value="1"/>
</dbReference>
<feature type="compositionally biased region" description="Polar residues" evidence="2">
    <location>
        <begin position="55"/>
        <end position="66"/>
    </location>
</feature>
<dbReference type="InterPro" id="IPR027417">
    <property type="entry name" value="P-loop_NTPase"/>
</dbReference>
<feature type="region of interest" description="Disordered" evidence="2">
    <location>
        <begin position="39"/>
        <end position="92"/>
    </location>
</feature>
<dbReference type="Gene3D" id="3.40.50.300">
    <property type="entry name" value="P-loop containing nucleotide triphosphate hydrolases"/>
    <property type="match status" value="2"/>
</dbReference>
<evidence type="ECO:0000259" key="4">
    <source>
        <dbReference type="Pfam" id="PF13087"/>
    </source>
</evidence>